<dbReference type="InterPro" id="IPR050442">
    <property type="entry name" value="Peptidase_S1_coag_factors"/>
</dbReference>
<protein>
    <recommendedName>
        <fullName evidence="19">Coagulation factor VII</fullName>
    </recommendedName>
</protein>
<feature type="transmembrane region" description="Helical" evidence="13">
    <location>
        <begin position="30"/>
        <end position="53"/>
    </location>
</feature>
<evidence type="ECO:0000313" key="17">
    <source>
        <dbReference type="Ensembl" id="ENSDCDP00010061650.1"/>
    </source>
</evidence>
<dbReference type="CDD" id="cd00054">
    <property type="entry name" value="EGF_CA"/>
    <property type="match status" value="1"/>
</dbReference>
<evidence type="ECO:0000256" key="3">
    <source>
        <dbReference type="ARBA" id="ARBA00022536"/>
    </source>
</evidence>
<dbReference type="InterPro" id="IPR000294">
    <property type="entry name" value="GLA_domain"/>
</dbReference>
<keyword evidence="13" id="KW-0472">Membrane</keyword>
<dbReference type="SMART" id="SM00069">
    <property type="entry name" value="GLA"/>
    <property type="match status" value="1"/>
</dbReference>
<dbReference type="InterPro" id="IPR012224">
    <property type="entry name" value="Pept_S1A_FX"/>
</dbReference>
<dbReference type="PROSITE" id="PS01186">
    <property type="entry name" value="EGF_2"/>
    <property type="match status" value="1"/>
</dbReference>
<dbReference type="SMART" id="SM00181">
    <property type="entry name" value="EGF"/>
    <property type="match status" value="2"/>
</dbReference>
<evidence type="ECO:0000313" key="18">
    <source>
        <dbReference type="Proteomes" id="UP000694580"/>
    </source>
</evidence>
<dbReference type="PRINTS" id="PR00001">
    <property type="entry name" value="GLABLOOD"/>
</dbReference>
<evidence type="ECO:0008006" key="19">
    <source>
        <dbReference type="Google" id="ProtNLM"/>
    </source>
</evidence>
<sequence length="468" mass="51051">MCTPPPPGRLQPRPSHPVHCNMHFSGLKLIFIPALICLGAVCLGTNLWTLFLPRDDAHALLRRSRRANAGRLEELKPGSMERECVEEVCDYEEAREIFEDDRTFWLTREPCLNNPCKNNGTCIYIANAYECHCVQGFEGAYCQEGTVGHAVRSSKSCLYMNGGCGQFCDGSGPRRKCDCVPGYTLGPDAKQCIPQGATCCSHVKGQVAQGHLCPKGHCPWQVLLKLKGQDLCGGALLHADWVITAAHCVHQQDAKDLSVIAGEHNLDMVEGTEQTVPVSQVVVHKRFNESTGDSDIALLRLREPVTFSDYAVPVCLPRRDFAQSQLEKVHYHTVSGWGQRTDGGNVPPSQVPKHLASPFLRKLPVPVLSGQDCAVKSGLNVTENMMCAGYFQGAKESCRGDDGSPLVTQYGDTTFLTGVVAWGKGCCEPGYYGIYTKVSNFLDWVHGVTQSALPAVTSTATPVQRKGT</sequence>
<keyword evidence="8" id="KW-0720">Serine protease</keyword>
<dbReference type="GO" id="GO:0007596">
    <property type="term" value="P:blood coagulation"/>
    <property type="evidence" value="ECO:0007669"/>
    <property type="project" value="InterPro"/>
</dbReference>
<comment type="caution">
    <text evidence="12">Lacks conserved residue(s) required for the propagation of feature annotation.</text>
</comment>
<dbReference type="PROSITE" id="PS50026">
    <property type="entry name" value="EGF_3"/>
    <property type="match status" value="1"/>
</dbReference>
<dbReference type="Gene3D" id="2.40.10.10">
    <property type="entry name" value="Trypsin-like serine proteases"/>
    <property type="match status" value="2"/>
</dbReference>
<dbReference type="PRINTS" id="PR00722">
    <property type="entry name" value="CHYMOTRYPSIN"/>
</dbReference>
<keyword evidence="13" id="KW-0812">Transmembrane</keyword>
<dbReference type="GO" id="GO:0006508">
    <property type="term" value="P:proteolysis"/>
    <property type="evidence" value="ECO:0007669"/>
    <property type="project" value="UniProtKB-KW"/>
</dbReference>
<feature type="domain" description="EGF-like" evidence="14">
    <location>
        <begin position="107"/>
        <end position="143"/>
    </location>
</feature>
<evidence type="ECO:0000256" key="2">
    <source>
        <dbReference type="ARBA" id="ARBA00022525"/>
    </source>
</evidence>
<dbReference type="SUPFAM" id="SSF50494">
    <property type="entry name" value="Trypsin-like serine proteases"/>
    <property type="match status" value="1"/>
</dbReference>
<dbReference type="Ensembl" id="ENSDCDT00010072423.1">
    <property type="protein sequence ID" value="ENSDCDP00010061650.1"/>
    <property type="gene ID" value="ENSDCDG00010033969.1"/>
</dbReference>
<evidence type="ECO:0000256" key="11">
    <source>
        <dbReference type="ARBA" id="ARBA00023180"/>
    </source>
</evidence>
<keyword evidence="7" id="KW-0378">Hydrolase</keyword>
<proteinExistence type="predicted"/>
<keyword evidence="6" id="KW-0677">Repeat</keyword>
<evidence type="ECO:0000256" key="9">
    <source>
        <dbReference type="ARBA" id="ARBA00023145"/>
    </source>
</evidence>
<organism evidence="17 18">
    <name type="scientific">Denticeps clupeoides</name>
    <name type="common">denticle herring</name>
    <dbReference type="NCBI Taxonomy" id="299321"/>
    <lineage>
        <taxon>Eukaryota</taxon>
        <taxon>Metazoa</taxon>
        <taxon>Chordata</taxon>
        <taxon>Craniata</taxon>
        <taxon>Vertebrata</taxon>
        <taxon>Euteleostomi</taxon>
        <taxon>Actinopterygii</taxon>
        <taxon>Neopterygii</taxon>
        <taxon>Teleostei</taxon>
        <taxon>Clupei</taxon>
        <taxon>Clupeiformes</taxon>
        <taxon>Denticipitoidei</taxon>
        <taxon>Denticipitidae</taxon>
        <taxon>Denticeps</taxon>
    </lineage>
</organism>
<dbReference type="Pfam" id="PF00008">
    <property type="entry name" value="EGF"/>
    <property type="match status" value="1"/>
</dbReference>
<dbReference type="SUPFAM" id="SSF57630">
    <property type="entry name" value="GLA-domain"/>
    <property type="match status" value="1"/>
</dbReference>
<dbReference type="GO" id="GO:0005509">
    <property type="term" value="F:calcium ion binding"/>
    <property type="evidence" value="ECO:0007669"/>
    <property type="project" value="InterPro"/>
</dbReference>
<evidence type="ECO:0000256" key="13">
    <source>
        <dbReference type="SAM" id="Phobius"/>
    </source>
</evidence>
<evidence type="ECO:0000256" key="4">
    <source>
        <dbReference type="ARBA" id="ARBA00022670"/>
    </source>
</evidence>
<dbReference type="InterPro" id="IPR001314">
    <property type="entry name" value="Peptidase_S1A"/>
</dbReference>
<dbReference type="FunFam" id="2.10.25.10:FF:000321">
    <property type="entry name" value="Protein delta homolog 1"/>
    <property type="match status" value="1"/>
</dbReference>
<dbReference type="InterPro" id="IPR001254">
    <property type="entry name" value="Trypsin_dom"/>
</dbReference>
<evidence type="ECO:0000259" key="14">
    <source>
        <dbReference type="PROSITE" id="PS50026"/>
    </source>
</evidence>
<reference evidence="17" key="3">
    <citation type="submission" date="2025-09" db="UniProtKB">
        <authorList>
            <consortium name="Ensembl"/>
        </authorList>
    </citation>
    <scope>IDENTIFICATION</scope>
</reference>
<keyword evidence="4" id="KW-0645">Protease</keyword>
<accession>A0AAY4EVB8</accession>
<dbReference type="InterPro" id="IPR018114">
    <property type="entry name" value="TRYPSIN_HIS"/>
</dbReference>
<evidence type="ECO:0000256" key="5">
    <source>
        <dbReference type="ARBA" id="ARBA00022729"/>
    </source>
</evidence>
<evidence type="ECO:0000256" key="6">
    <source>
        <dbReference type="ARBA" id="ARBA00022737"/>
    </source>
</evidence>
<reference evidence="17" key="2">
    <citation type="submission" date="2025-08" db="UniProtKB">
        <authorList>
            <consortium name="Ensembl"/>
        </authorList>
    </citation>
    <scope>IDENTIFICATION</scope>
</reference>
<reference evidence="17 18" key="1">
    <citation type="submission" date="2020-06" db="EMBL/GenBank/DDBJ databases">
        <authorList>
            <consortium name="Wellcome Sanger Institute Data Sharing"/>
        </authorList>
    </citation>
    <scope>NUCLEOTIDE SEQUENCE [LARGE SCALE GENOMIC DNA]</scope>
</reference>
<dbReference type="SMART" id="SM00020">
    <property type="entry name" value="Tryp_SPc"/>
    <property type="match status" value="1"/>
</dbReference>
<dbReference type="InterPro" id="IPR035972">
    <property type="entry name" value="GLA-like_dom_SF"/>
</dbReference>
<dbReference type="Proteomes" id="UP000694580">
    <property type="component" value="Chromosome 15"/>
</dbReference>
<dbReference type="GeneTree" id="ENSGT00940000154474"/>
<keyword evidence="13" id="KW-1133">Transmembrane helix</keyword>
<keyword evidence="10 12" id="KW-1015">Disulfide bond</keyword>
<keyword evidence="2" id="KW-0964">Secreted</keyword>
<dbReference type="Pfam" id="PF00594">
    <property type="entry name" value="Gla"/>
    <property type="match status" value="1"/>
</dbReference>
<dbReference type="FunFam" id="4.10.740.10:FF:000001">
    <property type="entry name" value="vitamin K-dependent protein S"/>
    <property type="match status" value="1"/>
</dbReference>
<feature type="domain" description="Gla" evidence="16">
    <location>
        <begin position="67"/>
        <end position="101"/>
    </location>
</feature>
<dbReference type="SUPFAM" id="SSF57196">
    <property type="entry name" value="EGF/Laminin"/>
    <property type="match status" value="2"/>
</dbReference>
<dbReference type="Pfam" id="PF14670">
    <property type="entry name" value="FXa_inhibition"/>
    <property type="match status" value="1"/>
</dbReference>
<dbReference type="InterPro" id="IPR043504">
    <property type="entry name" value="Peptidase_S1_PA_chymotrypsin"/>
</dbReference>
<gene>
    <name evidence="17" type="primary">f7i</name>
</gene>
<keyword evidence="3 12" id="KW-0245">EGF-like domain</keyword>
<dbReference type="PROSITE" id="PS00022">
    <property type="entry name" value="EGF_1"/>
    <property type="match status" value="1"/>
</dbReference>
<dbReference type="InterPro" id="IPR017857">
    <property type="entry name" value="Coagulation_fac-like_Gla_dom"/>
</dbReference>
<feature type="disulfide bond" evidence="12">
    <location>
        <begin position="133"/>
        <end position="142"/>
    </location>
</feature>
<evidence type="ECO:0000256" key="10">
    <source>
        <dbReference type="ARBA" id="ARBA00023157"/>
    </source>
</evidence>
<dbReference type="FunFam" id="2.40.10.10:FF:000003">
    <property type="entry name" value="Transmembrane serine protease 3"/>
    <property type="match status" value="1"/>
</dbReference>
<evidence type="ECO:0000256" key="1">
    <source>
        <dbReference type="ARBA" id="ARBA00004613"/>
    </source>
</evidence>
<dbReference type="GO" id="GO:0004252">
    <property type="term" value="F:serine-type endopeptidase activity"/>
    <property type="evidence" value="ECO:0007669"/>
    <property type="project" value="InterPro"/>
</dbReference>
<feature type="domain" description="Peptidase S1" evidence="15">
    <location>
        <begin position="207"/>
        <end position="450"/>
    </location>
</feature>
<comment type="subcellular location">
    <subcellularLocation>
        <location evidence="1">Secreted</location>
    </subcellularLocation>
</comment>
<dbReference type="GO" id="GO:0005615">
    <property type="term" value="C:extracellular space"/>
    <property type="evidence" value="ECO:0007669"/>
    <property type="project" value="TreeGrafter"/>
</dbReference>
<dbReference type="InterPro" id="IPR009003">
    <property type="entry name" value="Peptidase_S1_PA"/>
</dbReference>
<dbReference type="PROSITE" id="PS50240">
    <property type="entry name" value="TRYPSIN_DOM"/>
    <property type="match status" value="1"/>
</dbReference>
<keyword evidence="9" id="KW-0865">Zymogen</keyword>
<evidence type="ECO:0000259" key="15">
    <source>
        <dbReference type="PROSITE" id="PS50240"/>
    </source>
</evidence>
<dbReference type="PANTHER" id="PTHR24278">
    <property type="entry name" value="COAGULATION FACTOR"/>
    <property type="match status" value="1"/>
</dbReference>
<dbReference type="PIRSF" id="PIRSF001143">
    <property type="entry name" value="Factor_X"/>
    <property type="match status" value="1"/>
</dbReference>
<keyword evidence="5" id="KW-0732">Signal</keyword>
<evidence type="ECO:0000256" key="7">
    <source>
        <dbReference type="ARBA" id="ARBA00022801"/>
    </source>
</evidence>
<dbReference type="Gene3D" id="4.10.740.10">
    <property type="entry name" value="Coagulation Factor IX"/>
    <property type="match status" value="1"/>
</dbReference>
<dbReference type="AlphaFoldDB" id="A0AAY4EVB8"/>
<dbReference type="PROSITE" id="PS50998">
    <property type="entry name" value="GLA_2"/>
    <property type="match status" value="1"/>
</dbReference>
<dbReference type="InterPro" id="IPR000742">
    <property type="entry name" value="EGF"/>
</dbReference>
<dbReference type="PANTHER" id="PTHR24278:SF26">
    <property type="entry name" value="COAGULATION FACTOR VII"/>
    <property type="match status" value="1"/>
</dbReference>
<evidence type="ECO:0000259" key="16">
    <source>
        <dbReference type="PROSITE" id="PS50998"/>
    </source>
</evidence>
<dbReference type="CDD" id="cd00190">
    <property type="entry name" value="Tryp_SPc"/>
    <property type="match status" value="1"/>
</dbReference>
<dbReference type="Pfam" id="PF00089">
    <property type="entry name" value="Trypsin"/>
    <property type="match status" value="1"/>
</dbReference>
<name>A0AAY4EVB8_9TELE</name>
<evidence type="ECO:0000256" key="8">
    <source>
        <dbReference type="ARBA" id="ARBA00022825"/>
    </source>
</evidence>
<dbReference type="PROSITE" id="PS00134">
    <property type="entry name" value="TRYPSIN_HIS"/>
    <property type="match status" value="1"/>
</dbReference>
<keyword evidence="11" id="KW-0325">Glycoprotein</keyword>
<dbReference type="Gene3D" id="2.10.25.10">
    <property type="entry name" value="Laminin"/>
    <property type="match status" value="2"/>
</dbReference>
<keyword evidence="18" id="KW-1185">Reference proteome</keyword>
<evidence type="ECO:0000256" key="12">
    <source>
        <dbReference type="PROSITE-ProRule" id="PRU00076"/>
    </source>
</evidence>